<dbReference type="NCBIfam" id="TIGR02218">
    <property type="entry name" value="phg_TIGR02218"/>
    <property type="match status" value="1"/>
</dbReference>
<evidence type="ECO:0000259" key="1">
    <source>
        <dbReference type="Pfam" id="PF09356"/>
    </source>
</evidence>
<dbReference type="Pfam" id="PF09931">
    <property type="entry name" value="Phage_phiJL001_Gp84_N"/>
    <property type="match status" value="1"/>
</dbReference>
<gene>
    <name evidence="2" type="ORF">sL5_00210</name>
</gene>
<keyword evidence="3" id="KW-1185">Reference proteome</keyword>
<dbReference type="InterPro" id="IPR018964">
    <property type="entry name" value="Phage_phiJL001_Gp84_C"/>
</dbReference>
<proteinExistence type="predicted"/>
<organism evidence="2 3">
    <name type="scientific">Candidatus Mesenet longicola</name>
    <dbReference type="NCBI Taxonomy" id="1892558"/>
    <lineage>
        <taxon>Bacteria</taxon>
        <taxon>Pseudomonadati</taxon>
        <taxon>Pseudomonadota</taxon>
        <taxon>Alphaproteobacteria</taxon>
        <taxon>Rickettsiales</taxon>
        <taxon>Anaplasmataceae</taxon>
        <taxon>Candidatus Mesenet</taxon>
    </lineage>
</organism>
<reference evidence="2 3" key="1">
    <citation type="journal article" date="2021" name="Microb. Ecol.">
        <title>Candidatus Mesenet longicola: Novel Endosymbionts of Brontispa longissima that Induce Cytoplasmic Incompatibility.</title>
        <authorList>
            <person name="Takano S."/>
            <person name="Gotoh Y."/>
            <person name="Hayashi T."/>
        </authorList>
    </citation>
    <scope>NUCLEOTIDE SEQUENCE [LARGE SCALE GENOMIC DNA]</scope>
    <source>
        <strain evidence="2">L5</strain>
    </source>
</reference>
<evidence type="ECO:0000313" key="2">
    <source>
        <dbReference type="EMBL" id="GHM59028.1"/>
    </source>
</evidence>
<feature type="domain" description="Bacteriophage phiJL001 Gp84 C-terminal" evidence="1">
    <location>
        <begin position="194"/>
        <end position="270"/>
    </location>
</feature>
<dbReference type="EMBL" id="BNGU01000001">
    <property type="protein sequence ID" value="GHM59028.1"/>
    <property type="molecule type" value="Genomic_DNA"/>
</dbReference>
<dbReference type="AlphaFoldDB" id="A0A8J3MNJ4"/>
<dbReference type="Pfam" id="PF09356">
    <property type="entry name" value="Phage_BR0599"/>
    <property type="match status" value="1"/>
</dbReference>
<evidence type="ECO:0000313" key="3">
    <source>
        <dbReference type="Proteomes" id="UP000637906"/>
    </source>
</evidence>
<accession>A0A8J3MNJ4</accession>
<sequence>MKSITKELKEHLSSSVLSIATCWKLTLTNNEVMGFTDYDKDLTIDNIVYQSHTGFTASAIVNNSDLAIDNLEIEGVLSSNSIKEEDILAGKYDFAQIEIFLVNYNDLSQGSLSMHYGTLGRITLSNGRFVAQIHGLSTKLTQNIGKLYSTLCRAEFCDNKCKLDNNAFTKSGVVTSVINNHHFQDENLIEDDDYYKYGIIKFANGANSDLTFTIREYHKGNVTLFMQVPHKILKKDQYFITAGCDKKFLTCKNKFNNIKNFRGEPHIPRNILGNYVYNQ</sequence>
<comment type="caution">
    <text evidence="2">The sequence shown here is derived from an EMBL/GenBank/DDBJ whole genome shotgun (WGS) entry which is preliminary data.</text>
</comment>
<protein>
    <recommendedName>
        <fullName evidence="1">Bacteriophage phiJL001 Gp84 C-terminal domain-containing protein</fullName>
    </recommendedName>
</protein>
<name>A0A8J3MNJ4_9RICK</name>
<dbReference type="InterPro" id="IPR011928">
    <property type="entry name" value="Phage_phiJL001_Gp84"/>
</dbReference>
<dbReference type="Proteomes" id="UP000637906">
    <property type="component" value="Unassembled WGS sequence"/>
</dbReference>